<evidence type="ECO:0000313" key="1">
    <source>
        <dbReference type="EMBL" id="MBB4951248.1"/>
    </source>
</evidence>
<dbReference type="EMBL" id="JACHJR010000001">
    <property type="protein sequence ID" value="MBB4951248.1"/>
    <property type="molecule type" value="Genomic_DNA"/>
</dbReference>
<dbReference type="AlphaFoldDB" id="A0A7W7SJX5"/>
<reference evidence="1 2" key="1">
    <citation type="submission" date="2020-08" db="EMBL/GenBank/DDBJ databases">
        <title>Sequencing the genomes of 1000 actinobacteria strains.</title>
        <authorList>
            <person name="Klenk H.-P."/>
        </authorList>
    </citation>
    <scope>NUCLEOTIDE SEQUENCE [LARGE SCALE GENOMIC DNA]</scope>
    <source>
        <strain evidence="1 2">DSM 44786</strain>
    </source>
</reference>
<gene>
    <name evidence="1" type="ORF">F4556_006783</name>
</gene>
<dbReference type="Gene3D" id="3.40.50.1820">
    <property type="entry name" value="alpha/beta hydrolase"/>
    <property type="match status" value="1"/>
</dbReference>
<comment type="caution">
    <text evidence="1">The sequence shown here is derived from an EMBL/GenBank/DDBJ whole genome shotgun (WGS) entry which is preliminary data.</text>
</comment>
<evidence type="ECO:0000313" key="2">
    <source>
        <dbReference type="Proteomes" id="UP000573327"/>
    </source>
</evidence>
<proteinExistence type="predicted"/>
<organism evidence="1 2">
    <name type="scientific">Kitasatospora gansuensis</name>
    <dbReference type="NCBI Taxonomy" id="258050"/>
    <lineage>
        <taxon>Bacteria</taxon>
        <taxon>Bacillati</taxon>
        <taxon>Actinomycetota</taxon>
        <taxon>Actinomycetes</taxon>
        <taxon>Kitasatosporales</taxon>
        <taxon>Streptomycetaceae</taxon>
        <taxon>Kitasatospora</taxon>
    </lineage>
</organism>
<keyword evidence="2" id="KW-1185">Reference proteome</keyword>
<dbReference type="RefSeq" id="WP_221503762.1">
    <property type="nucleotide sequence ID" value="NZ_JACHJR010000001.1"/>
</dbReference>
<sequence>MHGELDVLRRVRPRPRGVAADDRMIPPAAQRQMAQRAGATFSEVNASHSGYVSQAQATADLIKRAAANGR</sequence>
<accession>A0A7W7SJX5</accession>
<dbReference type="InterPro" id="IPR029058">
    <property type="entry name" value="AB_hydrolase_fold"/>
</dbReference>
<protein>
    <submittedName>
        <fullName evidence="1">Uncharacterized protein</fullName>
    </submittedName>
</protein>
<dbReference type="Proteomes" id="UP000573327">
    <property type="component" value="Unassembled WGS sequence"/>
</dbReference>
<name>A0A7W7SJX5_9ACTN</name>